<evidence type="ECO:0000256" key="4">
    <source>
        <dbReference type="SAM" id="MobiDB-lite"/>
    </source>
</evidence>
<comment type="caution">
    <text evidence="5">The sequence shown here is derived from an EMBL/GenBank/DDBJ whole genome shotgun (WGS) entry which is preliminary data.</text>
</comment>
<feature type="region of interest" description="Disordered" evidence="4">
    <location>
        <begin position="738"/>
        <end position="848"/>
    </location>
</feature>
<name>A0A8H6W355_9AGAR</name>
<feature type="compositionally biased region" description="Polar residues" evidence="4">
    <location>
        <begin position="712"/>
        <end position="723"/>
    </location>
</feature>
<accession>A0A8H6W355</accession>
<protein>
    <submittedName>
        <fullName evidence="5">UTP14-domain-containing protein</fullName>
    </submittedName>
</protein>
<feature type="compositionally biased region" description="Basic residues" evidence="4">
    <location>
        <begin position="67"/>
        <end position="80"/>
    </location>
</feature>
<dbReference type="RefSeq" id="XP_037220841.1">
    <property type="nucleotide sequence ID" value="XM_037362920.1"/>
</dbReference>
<feature type="compositionally biased region" description="Acidic residues" evidence="4">
    <location>
        <begin position="185"/>
        <end position="199"/>
    </location>
</feature>
<keyword evidence="2" id="KW-0597">Phosphoprotein</keyword>
<dbReference type="AlphaFoldDB" id="A0A8H6W355"/>
<evidence type="ECO:0000313" key="5">
    <source>
        <dbReference type="EMBL" id="KAF7303869.1"/>
    </source>
</evidence>
<proteinExistence type="predicted"/>
<feature type="compositionally biased region" description="Basic and acidic residues" evidence="4">
    <location>
        <begin position="538"/>
        <end position="549"/>
    </location>
</feature>
<dbReference type="OrthoDB" id="277439at2759"/>
<feature type="region of interest" description="Disordered" evidence="4">
    <location>
        <begin position="517"/>
        <end position="579"/>
    </location>
</feature>
<dbReference type="Proteomes" id="UP000636479">
    <property type="component" value="Unassembled WGS sequence"/>
</dbReference>
<sequence length="1016" mass="111472">MARTAGRAPLSSSAKTSSAKHHSFKGKGKAQANAAGYLKRKAASTGKKTQDQVQDVYEEFDADDRKRKALPGRRKLRKETKRLEYDWGEDGYAARVSEDEGENESGSKQPRLFGEGDEIGSSEDEDIDSDAAFEDEDGVADGFGGVFKRKKQPTKKKQPKPPARFADVDLDEDEDIGAAHSEVESNSDLDEDEEEESLDSDVYIDVLDVLDGKGQVWNGEESDSESGEPKPKPAAKPIPLRDPVVESDDNDDAAVGSEDGNSDLGSMDIDTSPEALTALHNLISSLPSDAPPAKRKADGDLSTSAPRKRRAINLKERTQAGVEGEFAVGTASSSKLTLDDFLQPLATESGMSDVRKNLAALDKKKTKKNGPGLLSAPLPTRVQDRIDRTAAYEETRQEVQKWEGSMKLLREAEHLSFPLQQQKPAKVSSAELANKFIPATNLETAVSRLLLAAQLAQEGDIANTENSLLAQSELSPEEILQRRNELRMMRELAFRAEVKARRVGKIKSKAFRKIARGKKKREANVADRADGASDDDEEKRIQREVERAKSRAGLKVKRSAKWEKERTGGDEETENLRSEVLENIDREERLQRLIRGEDSHGDFDSDSDSDSDNDPESIKRKALAKVAALDEAELGLDPNKTKGVFGMKFMQDAMRRKAAEAQGIVDDFEAELGRLEKETTDDDTEGVVIQRTGGRVVAQPSEVKKTRVKTAPITTQPAPSTTTLRPISMATATRSLLSAPVPAQEEEESNPWLMMSGSSGAKPTKKKNTVVVSKESGAADRAGYKLGKAERKHTNGANGDPAEGADIDLNKLLSDGYDESKSQKKKTNTKTVDKATDENSDDEHNSEVEAQETMLANKKRGAAKQGAFEQRELVAKAFAGDNVVRDFEEAKQRELASDAPQEIDLTLPGWGSWGGPHASSKPNKKRFTKHIPGILPTARADHGKAHVIISEKVDKKASKYLVNDLPYPYTSKAQYERSLETPVGREWNTRVAFQRGTLPKVVKKMGTVIEPLQKLV</sequence>
<evidence type="ECO:0000256" key="1">
    <source>
        <dbReference type="ARBA" id="ARBA00004604"/>
    </source>
</evidence>
<dbReference type="GO" id="GO:0006364">
    <property type="term" value="P:rRNA processing"/>
    <property type="evidence" value="ECO:0007669"/>
    <property type="project" value="InterPro"/>
</dbReference>
<feature type="compositionally biased region" description="Basic residues" evidence="4">
    <location>
        <begin position="18"/>
        <end position="28"/>
    </location>
</feature>
<gene>
    <name evidence="5" type="ORF">MIND_00616900</name>
</gene>
<dbReference type="EMBL" id="JACAZF010000005">
    <property type="protein sequence ID" value="KAF7303869.1"/>
    <property type="molecule type" value="Genomic_DNA"/>
</dbReference>
<feature type="compositionally biased region" description="Basic residues" evidence="4">
    <location>
        <begin position="550"/>
        <end position="559"/>
    </location>
</feature>
<feature type="region of interest" description="Disordered" evidence="4">
    <location>
        <begin position="1"/>
        <end position="317"/>
    </location>
</feature>
<dbReference type="GeneID" id="59345436"/>
<comment type="subcellular location">
    <subcellularLocation>
        <location evidence="1">Nucleus</location>
        <location evidence="1">Nucleolus</location>
    </subcellularLocation>
</comment>
<dbReference type="Pfam" id="PF04615">
    <property type="entry name" value="Utp14"/>
    <property type="match status" value="1"/>
</dbReference>
<feature type="compositionally biased region" description="Basic and acidic residues" evidence="4">
    <location>
        <begin position="522"/>
        <end position="531"/>
    </location>
</feature>
<dbReference type="InterPro" id="IPR006709">
    <property type="entry name" value="SSU_processome_Utp14"/>
</dbReference>
<keyword evidence="3" id="KW-0539">Nucleus</keyword>
<evidence type="ECO:0000256" key="3">
    <source>
        <dbReference type="ARBA" id="ARBA00023242"/>
    </source>
</evidence>
<reference evidence="5" key="1">
    <citation type="submission" date="2020-05" db="EMBL/GenBank/DDBJ databases">
        <title>Mycena genomes resolve the evolution of fungal bioluminescence.</title>
        <authorList>
            <person name="Tsai I.J."/>
        </authorList>
    </citation>
    <scope>NUCLEOTIDE SEQUENCE</scope>
    <source>
        <strain evidence="5">171206Taipei</strain>
    </source>
</reference>
<evidence type="ECO:0000313" key="6">
    <source>
        <dbReference type="Proteomes" id="UP000636479"/>
    </source>
</evidence>
<keyword evidence="6" id="KW-1185">Reference proteome</keyword>
<feature type="compositionally biased region" description="Basic and acidic residues" evidence="4">
    <location>
        <begin position="831"/>
        <end position="847"/>
    </location>
</feature>
<dbReference type="GO" id="GO:0032040">
    <property type="term" value="C:small-subunit processome"/>
    <property type="evidence" value="ECO:0007669"/>
    <property type="project" value="InterPro"/>
</dbReference>
<dbReference type="PANTHER" id="PTHR14150">
    <property type="entry name" value="U3 SMALL NUCLEOLAR RNA-ASSOCIATED PROTEIN 14"/>
    <property type="match status" value="1"/>
</dbReference>
<feature type="compositionally biased region" description="Basic and acidic residues" evidence="4">
    <location>
        <begin position="560"/>
        <end position="579"/>
    </location>
</feature>
<evidence type="ECO:0000256" key="2">
    <source>
        <dbReference type="ARBA" id="ARBA00022553"/>
    </source>
</evidence>
<feature type="compositionally biased region" description="Acidic residues" evidence="4">
    <location>
        <begin position="115"/>
        <end position="139"/>
    </location>
</feature>
<dbReference type="PANTHER" id="PTHR14150:SF12">
    <property type="entry name" value="U3 SMALL NUCLEOLAR RNA-ASSOCIATED PROTEIN 14 HOMOLOG A"/>
    <property type="match status" value="1"/>
</dbReference>
<feature type="region of interest" description="Disordered" evidence="4">
    <location>
        <begin position="595"/>
        <end position="619"/>
    </location>
</feature>
<feature type="compositionally biased region" description="Basic residues" evidence="4">
    <location>
        <begin position="147"/>
        <end position="159"/>
    </location>
</feature>
<organism evidence="5 6">
    <name type="scientific">Mycena indigotica</name>
    <dbReference type="NCBI Taxonomy" id="2126181"/>
    <lineage>
        <taxon>Eukaryota</taxon>
        <taxon>Fungi</taxon>
        <taxon>Dikarya</taxon>
        <taxon>Basidiomycota</taxon>
        <taxon>Agaricomycotina</taxon>
        <taxon>Agaricomycetes</taxon>
        <taxon>Agaricomycetidae</taxon>
        <taxon>Agaricales</taxon>
        <taxon>Marasmiineae</taxon>
        <taxon>Mycenaceae</taxon>
        <taxon>Mycena</taxon>
    </lineage>
</organism>
<feature type="compositionally biased region" description="Acidic residues" evidence="4">
    <location>
        <begin position="604"/>
        <end position="615"/>
    </location>
</feature>
<feature type="region of interest" description="Disordered" evidence="4">
    <location>
        <begin position="699"/>
        <end position="723"/>
    </location>
</feature>